<gene>
    <name evidence="1" type="ORF">B6N60_01354</name>
</gene>
<dbReference type="EMBL" id="CP021056">
    <property type="protein sequence ID" value="QXE22668.1"/>
    <property type="molecule type" value="Genomic_DNA"/>
</dbReference>
<protein>
    <submittedName>
        <fullName evidence="1">Uncharacterized protein</fullName>
    </submittedName>
</protein>
<sequence length="61" mass="6800">MKKLSLIITLIFLLTIFAIPAQFNLNSASLITVGKKAERFAETKVANQLLIIVNNFYLTMG</sequence>
<evidence type="ECO:0000313" key="1">
    <source>
        <dbReference type="EMBL" id="QXE22668.1"/>
    </source>
</evidence>
<name>A0A975T5P7_9NOST</name>
<keyword evidence="2" id="KW-1185">Reference proteome</keyword>
<accession>A0A975T5P7</accession>
<evidence type="ECO:0000313" key="2">
    <source>
        <dbReference type="Proteomes" id="UP000683511"/>
    </source>
</evidence>
<organism evidence="1 2">
    <name type="scientific">Richelia sinica FACHB-800</name>
    <dbReference type="NCBI Taxonomy" id="1357546"/>
    <lineage>
        <taxon>Bacteria</taxon>
        <taxon>Bacillati</taxon>
        <taxon>Cyanobacteriota</taxon>
        <taxon>Cyanophyceae</taxon>
        <taxon>Nostocales</taxon>
        <taxon>Nostocaceae</taxon>
        <taxon>Richelia</taxon>
    </lineage>
</organism>
<dbReference type="Proteomes" id="UP000683511">
    <property type="component" value="Chromosome"/>
</dbReference>
<dbReference type="KEGG" id="rsin:B6N60_01354"/>
<proteinExistence type="predicted"/>
<dbReference type="AlphaFoldDB" id="A0A975T5P7"/>
<reference evidence="1" key="1">
    <citation type="submission" date="2017-04" db="EMBL/GenBank/DDBJ databases">
        <title>Genome deletions in a multicellular cyanobacterial endosymbiont for morphological adaptation in marine diatoms.</title>
        <authorList>
            <person name="Wang Y."/>
            <person name="Gao H."/>
            <person name="Li R."/>
            <person name="Xu X."/>
        </authorList>
    </citation>
    <scope>NUCLEOTIDE SEQUENCE</scope>
    <source>
        <strain evidence="1">FACHB 800</strain>
    </source>
</reference>